<dbReference type="InterPro" id="IPR011564">
    <property type="entry name" value="Telomer_end-bd_POT1/Cdc13"/>
</dbReference>
<dbReference type="GO" id="GO:0016233">
    <property type="term" value="P:telomere capping"/>
    <property type="evidence" value="ECO:0007669"/>
    <property type="project" value="TreeGrafter"/>
</dbReference>
<comment type="similarity">
    <text evidence="3">Belongs to the telombin family.</text>
</comment>
<keyword evidence="6" id="KW-0779">Telomere</keyword>
<feature type="region of interest" description="Disordered" evidence="9">
    <location>
        <begin position="343"/>
        <end position="392"/>
    </location>
</feature>
<dbReference type="CDD" id="cd04497">
    <property type="entry name" value="hPOT1_OB1_like"/>
    <property type="match status" value="1"/>
</dbReference>
<keyword evidence="12" id="KW-1185">Reference proteome</keyword>
<evidence type="ECO:0000256" key="4">
    <source>
        <dbReference type="ARBA" id="ARBA00015253"/>
    </source>
</evidence>
<name>A0A443HQ68_BYSSP</name>
<feature type="compositionally biased region" description="Basic and acidic residues" evidence="9">
    <location>
        <begin position="364"/>
        <end position="378"/>
    </location>
</feature>
<evidence type="ECO:0000256" key="9">
    <source>
        <dbReference type="SAM" id="MobiDB-lite"/>
    </source>
</evidence>
<evidence type="ECO:0000313" key="12">
    <source>
        <dbReference type="Proteomes" id="UP000283841"/>
    </source>
</evidence>
<accession>A0A443HQ68</accession>
<dbReference type="InterPro" id="IPR032042">
    <property type="entry name" value="POT1PC"/>
</dbReference>
<proteinExistence type="inferred from homology"/>
<evidence type="ECO:0000256" key="1">
    <source>
        <dbReference type="ARBA" id="ARBA00004123"/>
    </source>
</evidence>
<feature type="domain" description="Telomeric single stranded DNA binding POT1/Cdc13" evidence="10">
    <location>
        <begin position="9"/>
        <end position="148"/>
    </location>
</feature>
<dbReference type="GO" id="GO:0098505">
    <property type="term" value="F:G-rich strand telomeric DNA binding"/>
    <property type="evidence" value="ECO:0007669"/>
    <property type="project" value="TreeGrafter"/>
</dbReference>
<evidence type="ECO:0000256" key="7">
    <source>
        <dbReference type="ARBA" id="ARBA00023125"/>
    </source>
</evidence>
<dbReference type="InterPro" id="IPR012340">
    <property type="entry name" value="NA-bd_OB-fold"/>
</dbReference>
<dbReference type="SMART" id="SM00976">
    <property type="entry name" value="Telo_bind"/>
    <property type="match status" value="1"/>
</dbReference>
<dbReference type="Pfam" id="PF02765">
    <property type="entry name" value="POT1"/>
    <property type="match status" value="1"/>
</dbReference>
<dbReference type="PANTHER" id="PTHR14513">
    <property type="entry name" value="PROTECTION OF TELOMERES 1"/>
    <property type="match status" value="1"/>
</dbReference>
<dbReference type="SUPFAM" id="SSF50249">
    <property type="entry name" value="Nucleic acid-binding proteins"/>
    <property type="match status" value="2"/>
</dbReference>
<dbReference type="RefSeq" id="XP_028483582.1">
    <property type="nucleotide sequence ID" value="XM_028630957.1"/>
</dbReference>
<dbReference type="GO" id="GO:0010521">
    <property type="term" value="F:telomerase inhibitor activity"/>
    <property type="evidence" value="ECO:0007669"/>
    <property type="project" value="TreeGrafter"/>
</dbReference>
<comment type="caution">
    <text evidence="11">The sequence shown here is derived from an EMBL/GenBank/DDBJ whole genome shotgun (WGS) entry which is preliminary data.</text>
</comment>
<dbReference type="VEuPathDB" id="FungiDB:C8Q69DRAFT_472056"/>
<evidence type="ECO:0000256" key="5">
    <source>
        <dbReference type="ARBA" id="ARBA00022454"/>
    </source>
</evidence>
<keyword evidence="8" id="KW-0539">Nucleus</keyword>
<evidence type="ECO:0000256" key="6">
    <source>
        <dbReference type="ARBA" id="ARBA00022895"/>
    </source>
</evidence>
<dbReference type="GO" id="GO:0032210">
    <property type="term" value="P:regulation of telomere maintenance via telomerase"/>
    <property type="evidence" value="ECO:0007669"/>
    <property type="project" value="TreeGrafter"/>
</dbReference>
<dbReference type="PANTHER" id="PTHR14513:SF0">
    <property type="entry name" value="PROTECTION OF TELOMERES PROTEIN 1"/>
    <property type="match status" value="1"/>
</dbReference>
<dbReference type="FunFam" id="2.40.50.140:FF:000303">
    <property type="entry name" value="Protection of telomeres protein 1"/>
    <property type="match status" value="1"/>
</dbReference>
<keyword evidence="5" id="KW-0158">Chromosome</keyword>
<evidence type="ECO:0000256" key="8">
    <source>
        <dbReference type="ARBA" id="ARBA00023242"/>
    </source>
</evidence>
<dbReference type="EMBL" id="RCNU01000008">
    <property type="protein sequence ID" value="RWQ93937.1"/>
    <property type="molecule type" value="Genomic_DNA"/>
</dbReference>
<evidence type="ECO:0000313" key="11">
    <source>
        <dbReference type="EMBL" id="RWQ93937.1"/>
    </source>
</evidence>
<evidence type="ECO:0000256" key="3">
    <source>
        <dbReference type="ARBA" id="ARBA00008442"/>
    </source>
</evidence>
<keyword evidence="7" id="KW-0238">DNA-binding</keyword>
<dbReference type="STRING" id="264951.A0A443HQ68"/>
<dbReference type="Gene3D" id="2.40.50.140">
    <property type="entry name" value="Nucleic acid-binding proteins"/>
    <property type="match status" value="2"/>
</dbReference>
<protein>
    <recommendedName>
        <fullName evidence="4">Protection of telomeres protein 1</fullName>
    </recommendedName>
</protein>
<sequence length="634" mass="71844">MPSSLPPKFIDVDTAKATHGYIHVIGVVVDLLPKTRSGGSSFVTTFTIKDCDIDGNPMSGLKIKYFNDDESLLPELQLHDVILLRNIRMRLFRGSLLGVAAQHDKIPWTIFRRKVAGQTNALVIRGCKAPEPSPEEKAYSHALLNSIPGAGASISSAPDQAFNYTSTVTVSASRSQPPPSTPRDKFSLIKDVKAHTFADLVVEVVKTWREYDKFILYVTDYTSHGELYDYPDPSADDGDGGDFISRRQREWNGPFGQMTLQVTLWQPHASFAQNNVKEGDIIFMSNVHIKNHRVNGNLDGSMHTNRLHPHRINVSIVDLDDDERVAELVRRKKEYWRNARISRLFPGNKKKNDGAKSSKKTAKQQKEKPKKEVRREEGQVEISEFSAPAPSQVKRNQLNPNIQAAHPAIPCRSLEEILDGKIHLNNAPGGYEYRLPFQNINYRAVVRVVDFYPPRLEDFAVSYNPEDDILSESGTSSEDSEGDAVMTSGYSRRRRIWEWRFCLLVEDGKPVPRGQPKERMKLYVSGKDAEYLLKIDATDLRKNETRLDELREKLFHLWADLEEKKRALPNGSLDPQSLENPSGKPFICCIKEYGIRSREEHNSDAMSDDEDSAGRVDPLAWERRFHMFGTTINA</sequence>
<dbReference type="Pfam" id="PF16686">
    <property type="entry name" value="POT1PC"/>
    <property type="match status" value="1"/>
</dbReference>
<reference evidence="11 12" key="1">
    <citation type="journal article" date="2018" name="Front. Microbiol.">
        <title>Genomic and genetic insights into a cosmopolitan fungus, Paecilomyces variotii (Eurotiales).</title>
        <authorList>
            <person name="Urquhart A.S."/>
            <person name="Mondo S.J."/>
            <person name="Makela M.R."/>
            <person name="Hane J.K."/>
            <person name="Wiebenga A."/>
            <person name="He G."/>
            <person name="Mihaltcheva S."/>
            <person name="Pangilinan J."/>
            <person name="Lipzen A."/>
            <person name="Barry K."/>
            <person name="de Vries R.P."/>
            <person name="Grigoriev I.V."/>
            <person name="Idnurm A."/>
        </authorList>
    </citation>
    <scope>NUCLEOTIDE SEQUENCE [LARGE SCALE GENOMIC DNA]</scope>
    <source>
        <strain evidence="11 12">CBS 101075</strain>
    </source>
</reference>
<dbReference type="GO" id="GO:0000783">
    <property type="term" value="C:nuclear telomere cap complex"/>
    <property type="evidence" value="ECO:0007669"/>
    <property type="project" value="TreeGrafter"/>
</dbReference>
<dbReference type="GeneID" id="39600234"/>
<comment type="subcellular location">
    <subcellularLocation>
        <location evidence="2">Chromosome</location>
        <location evidence="2">Telomere</location>
    </subcellularLocation>
    <subcellularLocation>
        <location evidence="1">Nucleus</location>
    </subcellularLocation>
</comment>
<dbReference type="AlphaFoldDB" id="A0A443HQ68"/>
<evidence type="ECO:0000256" key="2">
    <source>
        <dbReference type="ARBA" id="ARBA00004574"/>
    </source>
</evidence>
<dbReference type="InterPro" id="IPR028389">
    <property type="entry name" value="POT1"/>
</dbReference>
<gene>
    <name evidence="11" type="ORF">C8Q69DRAFT_472056</name>
</gene>
<evidence type="ECO:0000259" key="10">
    <source>
        <dbReference type="SMART" id="SM00976"/>
    </source>
</evidence>
<dbReference type="Proteomes" id="UP000283841">
    <property type="component" value="Unassembled WGS sequence"/>
</dbReference>
<organism evidence="11 12">
    <name type="scientific">Byssochlamys spectabilis</name>
    <name type="common">Paecilomyces variotii</name>
    <dbReference type="NCBI Taxonomy" id="264951"/>
    <lineage>
        <taxon>Eukaryota</taxon>
        <taxon>Fungi</taxon>
        <taxon>Dikarya</taxon>
        <taxon>Ascomycota</taxon>
        <taxon>Pezizomycotina</taxon>
        <taxon>Eurotiomycetes</taxon>
        <taxon>Eurotiomycetidae</taxon>
        <taxon>Eurotiales</taxon>
        <taxon>Thermoascaceae</taxon>
        <taxon>Paecilomyces</taxon>
    </lineage>
</organism>